<proteinExistence type="predicted"/>
<protein>
    <submittedName>
        <fullName evidence="1">Uncharacterized protein</fullName>
    </submittedName>
</protein>
<evidence type="ECO:0000313" key="2">
    <source>
        <dbReference type="Proteomes" id="UP000266313"/>
    </source>
</evidence>
<dbReference type="AlphaFoldDB" id="A0A250KVU9"/>
<dbReference type="Gene3D" id="3.90.190.10">
    <property type="entry name" value="Protein tyrosine phosphatase superfamily"/>
    <property type="match status" value="1"/>
</dbReference>
<dbReference type="RefSeq" id="WP_119631042.1">
    <property type="nucleotide sequence ID" value="NZ_AP017928.1"/>
</dbReference>
<organism evidence="1 2">
    <name type="scientific">Methylocaldum marinum</name>
    <dbReference type="NCBI Taxonomy" id="1432792"/>
    <lineage>
        <taxon>Bacteria</taxon>
        <taxon>Pseudomonadati</taxon>
        <taxon>Pseudomonadota</taxon>
        <taxon>Gammaproteobacteria</taxon>
        <taxon>Methylococcales</taxon>
        <taxon>Methylococcaceae</taxon>
        <taxon>Methylocaldum</taxon>
    </lineage>
</organism>
<sequence>MDRSKGKKAFAHCSANYRVSCFMALYGQARLDWSPEQGRAHIGRVWEPNETWTRFLEDSRRQ</sequence>
<gene>
    <name evidence="1" type="ORF">sS8_3808</name>
</gene>
<accession>A0A250KVU9</accession>
<keyword evidence="2" id="KW-1185">Reference proteome</keyword>
<name>A0A250KVU9_9GAMM</name>
<dbReference type="OrthoDB" id="7391097at2"/>
<dbReference type="KEGG" id="mmai:sS8_3808"/>
<evidence type="ECO:0000313" key="1">
    <source>
        <dbReference type="EMBL" id="BBA35745.1"/>
    </source>
</evidence>
<dbReference type="Proteomes" id="UP000266313">
    <property type="component" value="Chromosome"/>
</dbReference>
<dbReference type="InterPro" id="IPR029021">
    <property type="entry name" value="Prot-tyrosine_phosphatase-like"/>
</dbReference>
<dbReference type="EMBL" id="AP017928">
    <property type="protein sequence ID" value="BBA35745.1"/>
    <property type="molecule type" value="Genomic_DNA"/>
</dbReference>
<reference evidence="1 2" key="1">
    <citation type="submission" date="2016-12" db="EMBL/GenBank/DDBJ databases">
        <title>Genome sequencing of Methylocaldum marinum.</title>
        <authorList>
            <person name="Takeuchi M."/>
            <person name="Kamagata Y."/>
            <person name="Hiraoka S."/>
            <person name="Oshima K."/>
            <person name="Hattori M."/>
            <person name="Iwasaki W."/>
        </authorList>
    </citation>
    <scope>NUCLEOTIDE SEQUENCE [LARGE SCALE GENOMIC DNA]</scope>
    <source>
        <strain evidence="1 2">S8</strain>
    </source>
</reference>